<evidence type="ECO:0000313" key="1">
    <source>
        <dbReference type="EMBL" id="KAH7303095.1"/>
    </source>
</evidence>
<proteinExistence type="predicted"/>
<reference evidence="1" key="1">
    <citation type="journal article" date="2021" name="Nat. Commun.">
        <title>Genetic determinants of endophytism in the Arabidopsis root mycobiome.</title>
        <authorList>
            <person name="Mesny F."/>
            <person name="Miyauchi S."/>
            <person name="Thiergart T."/>
            <person name="Pickel B."/>
            <person name="Atanasova L."/>
            <person name="Karlsson M."/>
            <person name="Huettel B."/>
            <person name="Barry K.W."/>
            <person name="Haridas S."/>
            <person name="Chen C."/>
            <person name="Bauer D."/>
            <person name="Andreopoulos W."/>
            <person name="Pangilinan J."/>
            <person name="LaButti K."/>
            <person name="Riley R."/>
            <person name="Lipzen A."/>
            <person name="Clum A."/>
            <person name="Drula E."/>
            <person name="Henrissat B."/>
            <person name="Kohler A."/>
            <person name="Grigoriev I.V."/>
            <person name="Martin F.M."/>
            <person name="Hacquard S."/>
        </authorList>
    </citation>
    <scope>NUCLEOTIDE SEQUENCE</scope>
    <source>
        <strain evidence="1">MPI-CAGE-CH-0235</strain>
    </source>
</reference>
<dbReference type="EMBL" id="JAGPNK010000040">
    <property type="protein sequence ID" value="KAH7303095.1"/>
    <property type="molecule type" value="Genomic_DNA"/>
</dbReference>
<name>A0A8K0SAC2_9HYPO</name>
<feature type="non-terminal residue" evidence="1">
    <location>
        <position position="77"/>
    </location>
</feature>
<sequence>MSVGMNGHGMAMAFRCAEALVEMPVGEGEPDWFPRSFRLERAFVQKAVDIRGWREDEASTSSDQGMGDCIIRKNHSL</sequence>
<gene>
    <name evidence="1" type="ORF">B0I35DRAFT_447257</name>
</gene>
<keyword evidence="2" id="KW-1185">Reference proteome</keyword>
<evidence type="ECO:0000313" key="2">
    <source>
        <dbReference type="Proteomes" id="UP000813444"/>
    </source>
</evidence>
<dbReference type="AlphaFoldDB" id="A0A8K0SAC2"/>
<protein>
    <recommendedName>
        <fullName evidence="3">FAD dependent oxidoreductase domain-containing protein</fullName>
    </recommendedName>
</protein>
<organism evidence="1 2">
    <name type="scientific">Stachybotrys elegans</name>
    <dbReference type="NCBI Taxonomy" id="80388"/>
    <lineage>
        <taxon>Eukaryota</taxon>
        <taxon>Fungi</taxon>
        <taxon>Dikarya</taxon>
        <taxon>Ascomycota</taxon>
        <taxon>Pezizomycotina</taxon>
        <taxon>Sordariomycetes</taxon>
        <taxon>Hypocreomycetidae</taxon>
        <taxon>Hypocreales</taxon>
        <taxon>Stachybotryaceae</taxon>
        <taxon>Stachybotrys</taxon>
    </lineage>
</organism>
<evidence type="ECO:0008006" key="3">
    <source>
        <dbReference type="Google" id="ProtNLM"/>
    </source>
</evidence>
<accession>A0A8K0SAC2</accession>
<comment type="caution">
    <text evidence="1">The sequence shown here is derived from an EMBL/GenBank/DDBJ whole genome shotgun (WGS) entry which is preliminary data.</text>
</comment>
<dbReference type="Proteomes" id="UP000813444">
    <property type="component" value="Unassembled WGS sequence"/>
</dbReference>